<evidence type="ECO:0000256" key="1">
    <source>
        <dbReference type="SAM" id="Phobius"/>
    </source>
</evidence>
<feature type="transmembrane region" description="Helical" evidence="1">
    <location>
        <begin position="186"/>
        <end position="214"/>
    </location>
</feature>
<dbReference type="Proteomes" id="UP001232992">
    <property type="component" value="Unassembled WGS sequence"/>
</dbReference>
<organism evidence="3 4">
    <name type="scientific">Roseofilum casamattae BLCC-M143</name>
    <dbReference type="NCBI Taxonomy" id="3022442"/>
    <lineage>
        <taxon>Bacteria</taxon>
        <taxon>Bacillati</taxon>
        <taxon>Cyanobacteriota</taxon>
        <taxon>Cyanophyceae</taxon>
        <taxon>Desertifilales</taxon>
        <taxon>Desertifilaceae</taxon>
        <taxon>Roseofilum</taxon>
        <taxon>Roseofilum casamattae</taxon>
    </lineage>
</organism>
<evidence type="ECO:0000259" key="2">
    <source>
        <dbReference type="Pfam" id="PF13470"/>
    </source>
</evidence>
<dbReference type="EMBL" id="JAQOSQ010000019">
    <property type="protein sequence ID" value="MDJ1184721.1"/>
    <property type="molecule type" value="Genomic_DNA"/>
</dbReference>
<keyword evidence="1" id="KW-0812">Transmembrane</keyword>
<dbReference type="InterPro" id="IPR002716">
    <property type="entry name" value="PIN_dom"/>
</dbReference>
<feature type="domain" description="PIN" evidence="2">
    <location>
        <begin position="4"/>
        <end position="114"/>
    </location>
</feature>
<accession>A0ABT7BZT9</accession>
<evidence type="ECO:0000313" key="4">
    <source>
        <dbReference type="Proteomes" id="UP001232992"/>
    </source>
</evidence>
<feature type="transmembrane region" description="Helical" evidence="1">
    <location>
        <begin position="235"/>
        <end position="255"/>
    </location>
</feature>
<dbReference type="RefSeq" id="WP_283759376.1">
    <property type="nucleotide sequence ID" value="NZ_JAQOSQ010000019.1"/>
</dbReference>
<keyword evidence="1" id="KW-1133">Transmembrane helix</keyword>
<protein>
    <submittedName>
        <fullName evidence="3">PIN domain-containing protein</fullName>
    </submittedName>
</protein>
<evidence type="ECO:0000313" key="3">
    <source>
        <dbReference type="EMBL" id="MDJ1184721.1"/>
    </source>
</evidence>
<feature type="transmembrane region" description="Helical" evidence="1">
    <location>
        <begin position="416"/>
        <end position="440"/>
    </location>
</feature>
<reference evidence="3 4" key="1">
    <citation type="submission" date="2023-01" db="EMBL/GenBank/DDBJ databases">
        <title>Novel diversity within Roseofilum (Cyanobacteria; Desertifilaceae) from marine benthic mats with descriptions of four novel species.</title>
        <authorList>
            <person name="Wang Y."/>
            <person name="Berthold D.E."/>
            <person name="Hu J."/>
            <person name="Lefler F.W."/>
            <person name="Laughinghouse H.D. IV."/>
        </authorList>
    </citation>
    <scope>NUCLEOTIDE SEQUENCE [LARGE SCALE GENOMIC DNA]</scope>
    <source>
        <strain evidence="3 4">BLCC-M143</strain>
    </source>
</reference>
<sequence>MIEVMVDADLILEFFINRECFVGDAEELWKLFQSRTIKGYISKPGLEKINYFLIILGGKEMANKIIVEIQKCIEVCLVDFAVMQEARSLDIEDFESAVEVSCAKENNIYAILTQTPEIFRKADLSVLKVVDLLDRYKLWNLALPTSNKIFSTNVFYDEKDIDQDVSINSCHQLTKQIVTINHLSNALAALPILILNIPWTLPLLLALFFVRNLLGFTSRIEFIIDKNEEKRHFALWRYFLLISGVLIQSISTGVATEGILNQQTLSYLKAEELIQEQVLIIKRMSFMVDIQPVSGMVDIHPKHTTLKSEWEEKAIIHNTVVNDLEFSITGFTILQDASFIQYNKLNSGKILESKWESMLLIRNTVGNDLEFIKQEFPLSYKLHFTKEGTLKYPMELIRLATLSYITKLSQLDFVGLAYPLFFSLLLLTVNTCTCTIAILYTTEK</sequence>
<proteinExistence type="predicted"/>
<name>A0ABT7BZT9_9CYAN</name>
<keyword evidence="1" id="KW-0472">Membrane</keyword>
<dbReference type="Pfam" id="PF13470">
    <property type="entry name" value="PIN_3"/>
    <property type="match status" value="1"/>
</dbReference>
<gene>
    <name evidence="3" type="ORF">PMH09_16150</name>
</gene>
<keyword evidence="4" id="KW-1185">Reference proteome</keyword>
<comment type="caution">
    <text evidence="3">The sequence shown here is derived from an EMBL/GenBank/DDBJ whole genome shotgun (WGS) entry which is preliminary data.</text>
</comment>